<dbReference type="Gene3D" id="3.30.160.60">
    <property type="entry name" value="Classic Zinc Finger"/>
    <property type="match status" value="2"/>
</dbReference>
<keyword evidence="2" id="KW-0677">Repeat</keyword>
<evidence type="ECO:0000313" key="8">
    <source>
        <dbReference type="Proteomes" id="UP001162162"/>
    </source>
</evidence>
<evidence type="ECO:0000256" key="4">
    <source>
        <dbReference type="ARBA" id="ARBA00022833"/>
    </source>
</evidence>
<gene>
    <name evidence="7" type="ORF">NQ318_001825</name>
</gene>
<dbReference type="PROSITE" id="PS50157">
    <property type="entry name" value="ZINC_FINGER_C2H2_2"/>
    <property type="match status" value="1"/>
</dbReference>
<evidence type="ECO:0000256" key="2">
    <source>
        <dbReference type="ARBA" id="ARBA00022737"/>
    </source>
</evidence>
<name>A0AAV8Z2Z2_9CUCU</name>
<comment type="caution">
    <text evidence="7">The sequence shown here is derived from an EMBL/GenBank/DDBJ whole genome shotgun (WGS) entry which is preliminary data.</text>
</comment>
<feature type="domain" description="C2H2-type" evidence="6">
    <location>
        <begin position="340"/>
        <end position="367"/>
    </location>
</feature>
<evidence type="ECO:0000259" key="6">
    <source>
        <dbReference type="PROSITE" id="PS50157"/>
    </source>
</evidence>
<proteinExistence type="predicted"/>
<dbReference type="PANTHER" id="PTHR24403:SF67">
    <property type="entry name" value="FI01116P-RELATED"/>
    <property type="match status" value="1"/>
</dbReference>
<dbReference type="SMART" id="SM00355">
    <property type="entry name" value="ZnF_C2H2"/>
    <property type="match status" value="3"/>
</dbReference>
<protein>
    <recommendedName>
        <fullName evidence="6">C2H2-type domain-containing protein</fullName>
    </recommendedName>
</protein>
<sequence length="447" mass="51185">METVNEDTIKCCSLCHQPCRDFSKIDQNTSETIVNLFLRPDISAINQDAVICVRCTNNLLVCSQLKSRCLYSESIIKSFASSKGNLFTDLIEVYLIINEDIRKDDIPKGHTVCRLCLTLIDYESCIYLNDDSKSGTSISILFFKYFPELDLNICKNPVICLPCHSILQTYLNFMRDCVNSKDNTSEECEIKTESNMRQIEQTVIPERVSLNTLKCKNDVTDDQKYIISEEVCIKTETVENDEGSNRVADVSFQPYSELTSAEIANIASFQHSVFETNYNLNVNLQSIVYRDTSEIAIVNSSQPKPVLQSYECHEPKSYETDTKTQFDEPLSKDVSDQKKHKCKLCGYKAKFKSTVKRHMLIHSDSSNRQDGSKLEMYKCEDCDFETKYKVSLKSHKLVHQEIANMQCTVCNFKTKYASSLKKHILIHKDTSEVEMHKCGECDYKSSI</sequence>
<dbReference type="Proteomes" id="UP001162162">
    <property type="component" value="Unassembled WGS sequence"/>
</dbReference>
<organism evidence="7 8">
    <name type="scientific">Aromia moschata</name>
    <dbReference type="NCBI Taxonomy" id="1265417"/>
    <lineage>
        <taxon>Eukaryota</taxon>
        <taxon>Metazoa</taxon>
        <taxon>Ecdysozoa</taxon>
        <taxon>Arthropoda</taxon>
        <taxon>Hexapoda</taxon>
        <taxon>Insecta</taxon>
        <taxon>Pterygota</taxon>
        <taxon>Neoptera</taxon>
        <taxon>Endopterygota</taxon>
        <taxon>Coleoptera</taxon>
        <taxon>Polyphaga</taxon>
        <taxon>Cucujiformia</taxon>
        <taxon>Chrysomeloidea</taxon>
        <taxon>Cerambycidae</taxon>
        <taxon>Cerambycinae</taxon>
        <taxon>Callichromatini</taxon>
        <taxon>Aromia</taxon>
    </lineage>
</organism>
<dbReference type="InterPro" id="IPR012934">
    <property type="entry name" value="Znf_AD"/>
</dbReference>
<dbReference type="InterPro" id="IPR050688">
    <property type="entry name" value="Zinc_finger/UBP_domain"/>
</dbReference>
<dbReference type="GO" id="GO:0045944">
    <property type="term" value="P:positive regulation of transcription by RNA polymerase II"/>
    <property type="evidence" value="ECO:0007669"/>
    <property type="project" value="TreeGrafter"/>
</dbReference>
<dbReference type="PANTHER" id="PTHR24403">
    <property type="entry name" value="ZINC FINGER PROTEIN"/>
    <property type="match status" value="1"/>
</dbReference>
<dbReference type="SUPFAM" id="SSF57667">
    <property type="entry name" value="beta-beta-alpha zinc fingers"/>
    <property type="match status" value="1"/>
</dbReference>
<reference evidence="7" key="1">
    <citation type="journal article" date="2023" name="Insect Mol. Biol.">
        <title>Genome sequencing provides insights into the evolution of gene families encoding plant cell wall-degrading enzymes in longhorned beetles.</title>
        <authorList>
            <person name="Shin N.R."/>
            <person name="Okamura Y."/>
            <person name="Kirsch R."/>
            <person name="Pauchet Y."/>
        </authorList>
    </citation>
    <scope>NUCLEOTIDE SEQUENCE</scope>
    <source>
        <strain evidence="7">AMC_N1</strain>
    </source>
</reference>
<dbReference type="GO" id="GO:0005634">
    <property type="term" value="C:nucleus"/>
    <property type="evidence" value="ECO:0007669"/>
    <property type="project" value="InterPro"/>
</dbReference>
<keyword evidence="3 5" id="KW-0863">Zinc-finger</keyword>
<dbReference type="AlphaFoldDB" id="A0AAV8Z2Z2"/>
<dbReference type="InterPro" id="IPR036236">
    <property type="entry name" value="Znf_C2H2_sf"/>
</dbReference>
<keyword evidence="4" id="KW-0862">Zinc</keyword>
<evidence type="ECO:0000256" key="3">
    <source>
        <dbReference type="ARBA" id="ARBA00022771"/>
    </source>
</evidence>
<dbReference type="InterPro" id="IPR013087">
    <property type="entry name" value="Znf_C2H2_type"/>
</dbReference>
<evidence type="ECO:0000313" key="7">
    <source>
        <dbReference type="EMBL" id="KAJ8957829.1"/>
    </source>
</evidence>
<accession>A0AAV8Z2Z2</accession>
<evidence type="ECO:0000256" key="1">
    <source>
        <dbReference type="ARBA" id="ARBA00022723"/>
    </source>
</evidence>
<dbReference type="SMART" id="SM00868">
    <property type="entry name" value="zf-AD"/>
    <property type="match status" value="2"/>
</dbReference>
<dbReference type="EMBL" id="JAPWTK010000020">
    <property type="protein sequence ID" value="KAJ8957829.1"/>
    <property type="molecule type" value="Genomic_DNA"/>
</dbReference>
<keyword evidence="8" id="KW-1185">Reference proteome</keyword>
<keyword evidence="1" id="KW-0479">Metal-binding</keyword>
<evidence type="ECO:0000256" key="5">
    <source>
        <dbReference type="PROSITE-ProRule" id="PRU00042"/>
    </source>
</evidence>
<dbReference type="GO" id="GO:0008270">
    <property type="term" value="F:zinc ion binding"/>
    <property type="evidence" value="ECO:0007669"/>
    <property type="project" value="UniProtKB-KW"/>
</dbReference>